<evidence type="ECO:0000256" key="4">
    <source>
        <dbReference type="ARBA" id="ARBA00022777"/>
    </source>
</evidence>
<dbReference type="PROSITE" id="PS00108">
    <property type="entry name" value="PROTEIN_KINASE_ST"/>
    <property type="match status" value="1"/>
</dbReference>
<evidence type="ECO:0000256" key="1">
    <source>
        <dbReference type="ARBA" id="ARBA00022527"/>
    </source>
</evidence>
<organism evidence="9 10">
    <name type="scientific">Gymnopilus dilepis</name>
    <dbReference type="NCBI Taxonomy" id="231916"/>
    <lineage>
        <taxon>Eukaryota</taxon>
        <taxon>Fungi</taxon>
        <taxon>Dikarya</taxon>
        <taxon>Basidiomycota</taxon>
        <taxon>Agaricomycotina</taxon>
        <taxon>Agaricomycetes</taxon>
        <taxon>Agaricomycetidae</taxon>
        <taxon>Agaricales</taxon>
        <taxon>Agaricineae</taxon>
        <taxon>Hymenogastraceae</taxon>
        <taxon>Gymnopilus</taxon>
    </lineage>
</organism>
<name>A0A409X221_9AGAR</name>
<keyword evidence="3 6" id="KW-0547">Nucleotide-binding</keyword>
<evidence type="ECO:0000256" key="6">
    <source>
        <dbReference type="PROSITE-ProRule" id="PRU10141"/>
    </source>
</evidence>
<dbReference type="InterPro" id="IPR000719">
    <property type="entry name" value="Prot_kinase_dom"/>
</dbReference>
<evidence type="ECO:0000256" key="7">
    <source>
        <dbReference type="RuleBase" id="RU000304"/>
    </source>
</evidence>
<dbReference type="PROSITE" id="PS50011">
    <property type="entry name" value="PROTEIN_KINASE_DOM"/>
    <property type="match status" value="1"/>
</dbReference>
<keyword evidence="10" id="KW-1185">Reference proteome</keyword>
<keyword evidence="5 6" id="KW-0067">ATP-binding</keyword>
<dbReference type="Proteomes" id="UP000284706">
    <property type="component" value="Unassembled WGS sequence"/>
</dbReference>
<dbReference type="EMBL" id="NHYE01004413">
    <property type="protein sequence ID" value="PPQ84757.1"/>
    <property type="molecule type" value="Genomic_DNA"/>
</dbReference>
<gene>
    <name evidence="9" type="ORF">CVT26_014016</name>
</gene>
<evidence type="ECO:0000256" key="2">
    <source>
        <dbReference type="ARBA" id="ARBA00022679"/>
    </source>
</evidence>
<dbReference type="InterPro" id="IPR008271">
    <property type="entry name" value="Ser/Thr_kinase_AS"/>
</dbReference>
<dbReference type="PANTHER" id="PTHR45646">
    <property type="entry name" value="SERINE/THREONINE-PROTEIN KINASE DOA-RELATED"/>
    <property type="match status" value="1"/>
</dbReference>
<reference evidence="9 10" key="1">
    <citation type="journal article" date="2018" name="Evol. Lett.">
        <title>Horizontal gene cluster transfer increased hallucinogenic mushroom diversity.</title>
        <authorList>
            <person name="Reynolds H.T."/>
            <person name="Vijayakumar V."/>
            <person name="Gluck-Thaler E."/>
            <person name="Korotkin H.B."/>
            <person name="Matheny P.B."/>
            <person name="Slot J.C."/>
        </authorList>
    </citation>
    <scope>NUCLEOTIDE SEQUENCE [LARGE SCALE GENOMIC DNA]</scope>
    <source>
        <strain evidence="9 10">SRW20</strain>
    </source>
</reference>
<dbReference type="OrthoDB" id="3068150at2759"/>
<keyword evidence="2" id="KW-0808">Transferase</keyword>
<dbReference type="GO" id="GO:0005634">
    <property type="term" value="C:nucleus"/>
    <property type="evidence" value="ECO:0007669"/>
    <property type="project" value="TreeGrafter"/>
</dbReference>
<dbReference type="InterPro" id="IPR051175">
    <property type="entry name" value="CLK_kinases"/>
</dbReference>
<feature type="binding site" evidence="6">
    <location>
        <position position="67"/>
    </location>
    <ligand>
        <name>ATP</name>
        <dbReference type="ChEBI" id="CHEBI:30616"/>
    </ligand>
</feature>
<dbReference type="SMART" id="SM00220">
    <property type="entry name" value="S_TKc"/>
    <property type="match status" value="1"/>
</dbReference>
<dbReference type="GO" id="GO:0004674">
    <property type="term" value="F:protein serine/threonine kinase activity"/>
    <property type="evidence" value="ECO:0007669"/>
    <property type="project" value="UniProtKB-KW"/>
</dbReference>
<dbReference type="SUPFAM" id="SSF56112">
    <property type="entry name" value="Protein kinase-like (PK-like)"/>
    <property type="match status" value="1"/>
</dbReference>
<evidence type="ECO:0000259" key="8">
    <source>
        <dbReference type="PROSITE" id="PS50011"/>
    </source>
</evidence>
<evidence type="ECO:0000256" key="3">
    <source>
        <dbReference type="ARBA" id="ARBA00022741"/>
    </source>
</evidence>
<dbReference type="PROSITE" id="PS00107">
    <property type="entry name" value="PROTEIN_KINASE_ATP"/>
    <property type="match status" value="1"/>
</dbReference>
<dbReference type="PANTHER" id="PTHR45646:SF11">
    <property type="entry name" value="SERINE_THREONINE-PROTEIN KINASE DOA"/>
    <property type="match status" value="1"/>
</dbReference>
<accession>A0A409X221</accession>
<protein>
    <recommendedName>
        <fullName evidence="8">Protein kinase domain-containing protein</fullName>
    </recommendedName>
</protein>
<comment type="caution">
    <text evidence="9">The sequence shown here is derived from an EMBL/GenBank/DDBJ whole genome shotgun (WGS) entry which is preliminary data.</text>
</comment>
<comment type="similarity">
    <text evidence="7">Belongs to the protein kinase superfamily.</text>
</comment>
<dbReference type="Gene3D" id="1.10.510.10">
    <property type="entry name" value="Transferase(Phosphotransferase) domain 1"/>
    <property type="match status" value="1"/>
</dbReference>
<dbReference type="Pfam" id="PF00069">
    <property type="entry name" value="Pkinase"/>
    <property type="match status" value="1"/>
</dbReference>
<sequence length="346" mass="38131">MRSNLPLSKGSLDSVSEQRREANITAGDVVDGDGKAGIVLSARLGGGASGEVWRGKSPEGGLSVAVKIMIDPEVGGGCKVAVLVSQLVKDFAPEAKRFFCLIDRCCFMRGYECLIFPAYAMDLRRVLSSGRLFPLLAEQSLSIIWQLLSGVYYLHEIGITHADLKPENILLVDGDTVEVSRLEDDGIFKHKMVLRSCEIKIGDLDDARLPRQKPYFPAGTDGYRPPEVVAGLDWTNKVDIFAAGCVAYELFTGNLLFPEQGDHVLDSKGNSRTSREDTVKASSWVRNPSFASCYFLVHCKRQDGITDHLAVSFVKAATTRNYKRRPSANALLHHKYFGGLSYIHRD</sequence>
<evidence type="ECO:0000313" key="9">
    <source>
        <dbReference type="EMBL" id="PPQ84757.1"/>
    </source>
</evidence>
<proteinExistence type="inferred from homology"/>
<evidence type="ECO:0000313" key="10">
    <source>
        <dbReference type="Proteomes" id="UP000284706"/>
    </source>
</evidence>
<keyword evidence="4" id="KW-0418">Kinase</keyword>
<evidence type="ECO:0000256" key="5">
    <source>
        <dbReference type="ARBA" id="ARBA00022840"/>
    </source>
</evidence>
<dbReference type="GO" id="GO:0005524">
    <property type="term" value="F:ATP binding"/>
    <property type="evidence" value="ECO:0007669"/>
    <property type="project" value="UniProtKB-UniRule"/>
</dbReference>
<keyword evidence="1 7" id="KW-0723">Serine/threonine-protein kinase</keyword>
<dbReference type="AlphaFoldDB" id="A0A409X221"/>
<dbReference type="InterPro" id="IPR011009">
    <property type="entry name" value="Kinase-like_dom_sf"/>
</dbReference>
<dbReference type="InParanoid" id="A0A409X221"/>
<feature type="domain" description="Protein kinase" evidence="8">
    <location>
        <begin position="38"/>
        <end position="337"/>
    </location>
</feature>
<dbReference type="InterPro" id="IPR017441">
    <property type="entry name" value="Protein_kinase_ATP_BS"/>
</dbReference>